<sequence length="136" mass="14498">MPIKLLTLTLSLLVAGCQNSAANTTWQLKQASSKALYQATVTCATPPSVGTFQECRLQVDSPQALPADLVIAVDGGMPSHGHGLPTAPQAVPTGKSGEFRIDGLKYSMPGEWVLGFWLYSDSTAAAQDKIVFWFTL</sequence>
<organism evidence="2 3">
    <name type="scientific">Thiothrix lacustris</name>
    <dbReference type="NCBI Taxonomy" id="525917"/>
    <lineage>
        <taxon>Bacteria</taxon>
        <taxon>Pseudomonadati</taxon>
        <taxon>Pseudomonadota</taxon>
        <taxon>Gammaproteobacteria</taxon>
        <taxon>Thiotrichales</taxon>
        <taxon>Thiotrichaceae</taxon>
        <taxon>Thiothrix</taxon>
    </lineage>
</organism>
<dbReference type="AlphaFoldDB" id="A0A1Y1QYB1"/>
<gene>
    <name evidence="2" type="ORF">BWK73_04405</name>
</gene>
<dbReference type="EMBL" id="MTEJ01000006">
    <property type="protein sequence ID" value="OQX16262.1"/>
    <property type="molecule type" value="Genomic_DNA"/>
</dbReference>
<reference evidence="2 3" key="1">
    <citation type="submission" date="2017-01" db="EMBL/GenBank/DDBJ databases">
        <title>Novel large sulfur bacteria in the metagenomes of groundwater-fed chemosynthetic microbial mats in the Lake Huron basin.</title>
        <authorList>
            <person name="Sharrar A.M."/>
            <person name="Flood B.E."/>
            <person name="Bailey J.V."/>
            <person name="Jones D.S."/>
            <person name="Biddanda B."/>
            <person name="Ruberg S.A."/>
            <person name="Marcus D.N."/>
            <person name="Dick G.J."/>
        </authorList>
    </citation>
    <scope>NUCLEOTIDE SEQUENCE [LARGE SCALE GENOMIC DNA]</scope>
    <source>
        <strain evidence="2">A8</strain>
    </source>
</reference>
<evidence type="ECO:0000313" key="3">
    <source>
        <dbReference type="Proteomes" id="UP000192491"/>
    </source>
</evidence>
<evidence type="ECO:0000256" key="1">
    <source>
        <dbReference type="SAM" id="SignalP"/>
    </source>
</evidence>
<protein>
    <recommendedName>
        <fullName evidence="4">YtkA-like domain-containing protein</fullName>
    </recommendedName>
</protein>
<name>A0A1Y1QYB1_9GAMM</name>
<evidence type="ECO:0000313" key="2">
    <source>
        <dbReference type="EMBL" id="OQX16262.1"/>
    </source>
</evidence>
<dbReference type="PROSITE" id="PS51257">
    <property type="entry name" value="PROKAR_LIPOPROTEIN"/>
    <property type="match status" value="1"/>
</dbReference>
<feature type="chain" id="PRO_5012078717" description="YtkA-like domain-containing protein" evidence="1">
    <location>
        <begin position="22"/>
        <end position="136"/>
    </location>
</feature>
<comment type="caution">
    <text evidence="2">The sequence shown here is derived from an EMBL/GenBank/DDBJ whole genome shotgun (WGS) entry which is preliminary data.</text>
</comment>
<dbReference type="Proteomes" id="UP000192491">
    <property type="component" value="Unassembled WGS sequence"/>
</dbReference>
<evidence type="ECO:0008006" key="4">
    <source>
        <dbReference type="Google" id="ProtNLM"/>
    </source>
</evidence>
<accession>A0A1Y1QYB1</accession>
<proteinExistence type="predicted"/>
<feature type="signal peptide" evidence="1">
    <location>
        <begin position="1"/>
        <end position="21"/>
    </location>
</feature>
<keyword evidence="1" id="KW-0732">Signal</keyword>